<name>A0A074YM58_AURSE</name>
<reference evidence="2 3" key="1">
    <citation type="journal article" date="2014" name="BMC Genomics">
        <title>Genome sequencing of four Aureobasidium pullulans varieties: biotechnological potential, stress tolerance, and description of new species.</title>
        <authorList>
            <person name="Gostin Ar C."/>
            <person name="Ohm R.A."/>
            <person name="Kogej T."/>
            <person name="Sonjak S."/>
            <person name="Turk M."/>
            <person name="Zajc J."/>
            <person name="Zalar P."/>
            <person name="Grube M."/>
            <person name="Sun H."/>
            <person name="Han J."/>
            <person name="Sharma A."/>
            <person name="Chiniquy J."/>
            <person name="Ngan C.Y."/>
            <person name="Lipzen A."/>
            <person name="Barry K."/>
            <person name="Grigoriev I.V."/>
            <person name="Gunde-Cimerman N."/>
        </authorList>
    </citation>
    <scope>NUCLEOTIDE SEQUENCE [LARGE SCALE GENOMIC DNA]</scope>
    <source>
        <strain evidence="2 3">EXF-2481</strain>
    </source>
</reference>
<dbReference type="OrthoDB" id="5379420at2759"/>
<dbReference type="AlphaFoldDB" id="A0A074YM58"/>
<evidence type="ECO:0000313" key="3">
    <source>
        <dbReference type="Proteomes" id="UP000030641"/>
    </source>
</evidence>
<dbReference type="GeneID" id="25369711"/>
<sequence>MTHTQALWLASWRKDNIETGRPLEKGFMPMIGIVPNMTLDDAYDLSFILRNKGGVSCGKQGRLIVKLCAENGHAEAVVQVVASALRQDATKPGIIRSRDVMMALDRLRDISKTGNVRAIVMEANVARHNGNIGQAIKLYEQALERIVKETGPNPKDKYANIKDEFSSPWIELAYLHVSRGHHVEAMKVYMVGLERDDPMAYFNLARLDYYMAGNQHTTDWLYNMTKAAASGHYKAAHELGEYYANSPCPPTKKEVPFLEKLRGFATFINQSNLNLNPKVQIHQHEQFANTPEKRIKLAHYWLNIARSNYYLPANITLAELCLQKFIYPKDTLLKPLDPFGHSKDSEAIENPLFNPKEAQAMLYEVMIATLVIAESKARCESHAQYLYETTPWSKHEEVLEVVESQETLQDLEEQAEMIADAAGIDITSSHKLLEGILRVGFLRPHKGERGQGVLEIKEEERV</sequence>
<dbReference type="RefSeq" id="XP_013345625.1">
    <property type="nucleotide sequence ID" value="XM_013490171.1"/>
</dbReference>
<dbReference type="Proteomes" id="UP000030641">
    <property type="component" value="Unassembled WGS sequence"/>
</dbReference>
<evidence type="ECO:0000313" key="2">
    <source>
        <dbReference type="EMBL" id="KEQ97109.1"/>
    </source>
</evidence>
<protein>
    <submittedName>
        <fullName evidence="2">Uncharacterized protein</fullName>
    </submittedName>
</protein>
<accession>A0A074YM58</accession>
<dbReference type="EMBL" id="KL584755">
    <property type="protein sequence ID" value="KEQ97109.1"/>
    <property type="molecule type" value="Genomic_DNA"/>
</dbReference>
<dbReference type="InterPro" id="IPR011990">
    <property type="entry name" value="TPR-like_helical_dom_sf"/>
</dbReference>
<keyword evidence="1" id="KW-0175">Coiled coil</keyword>
<dbReference type="STRING" id="1043005.A0A074YM58"/>
<evidence type="ECO:0000256" key="1">
    <source>
        <dbReference type="SAM" id="Coils"/>
    </source>
</evidence>
<keyword evidence="3" id="KW-1185">Reference proteome</keyword>
<dbReference type="InParanoid" id="A0A074YM58"/>
<proteinExistence type="predicted"/>
<organism evidence="2 3">
    <name type="scientific">Aureobasidium subglaciale (strain EXF-2481)</name>
    <name type="common">Aureobasidium pullulans var. subglaciale</name>
    <dbReference type="NCBI Taxonomy" id="1043005"/>
    <lineage>
        <taxon>Eukaryota</taxon>
        <taxon>Fungi</taxon>
        <taxon>Dikarya</taxon>
        <taxon>Ascomycota</taxon>
        <taxon>Pezizomycotina</taxon>
        <taxon>Dothideomycetes</taxon>
        <taxon>Dothideomycetidae</taxon>
        <taxon>Dothideales</taxon>
        <taxon>Saccotheciaceae</taxon>
        <taxon>Aureobasidium</taxon>
    </lineage>
</organism>
<dbReference type="SUPFAM" id="SSF48452">
    <property type="entry name" value="TPR-like"/>
    <property type="match status" value="1"/>
</dbReference>
<feature type="coiled-coil region" evidence="1">
    <location>
        <begin position="394"/>
        <end position="421"/>
    </location>
</feature>
<dbReference type="Gene3D" id="1.25.40.10">
    <property type="entry name" value="Tetratricopeptide repeat domain"/>
    <property type="match status" value="1"/>
</dbReference>
<dbReference type="HOGENOM" id="CLU_032915_0_0_1"/>
<gene>
    <name evidence="2" type="ORF">AUEXF2481DRAFT_631039</name>
</gene>